<keyword evidence="11 15" id="KW-1133">Transmembrane helix</keyword>
<evidence type="ECO:0000256" key="10">
    <source>
        <dbReference type="ARBA" id="ARBA00022927"/>
    </source>
</evidence>
<name>A0ABW4R560_9RHOB</name>
<evidence type="ECO:0000256" key="2">
    <source>
        <dbReference type="ARBA" id="ARBA00004249"/>
    </source>
</evidence>
<organism evidence="16 17">
    <name type="scientific">Paracoccus pacificus</name>
    <dbReference type="NCBI Taxonomy" id="1463598"/>
    <lineage>
        <taxon>Bacteria</taxon>
        <taxon>Pseudomonadati</taxon>
        <taxon>Pseudomonadota</taxon>
        <taxon>Alphaproteobacteria</taxon>
        <taxon>Rhodobacterales</taxon>
        <taxon>Paracoccaceae</taxon>
        <taxon>Paracoccus</taxon>
    </lineage>
</organism>
<comment type="subunit">
    <text evidence="4">The accessory proteins ExbB and ExbD seem to form a complex with TonB.</text>
</comment>
<evidence type="ECO:0000256" key="12">
    <source>
        <dbReference type="ARBA" id="ARBA00023136"/>
    </source>
</evidence>
<evidence type="ECO:0000256" key="5">
    <source>
        <dbReference type="ARBA" id="ARBA00022090"/>
    </source>
</evidence>
<keyword evidence="7" id="KW-1003">Cell membrane</keyword>
<comment type="similarity">
    <text evidence="3 13">Belongs to the ExbD/TolR family.</text>
</comment>
<evidence type="ECO:0000256" key="1">
    <source>
        <dbReference type="ARBA" id="ARBA00003540"/>
    </source>
</evidence>
<comment type="subcellular location">
    <subcellularLocation>
        <location evidence="2">Cell inner membrane</location>
        <topology evidence="2">Single-pass type II membrane protein</topology>
    </subcellularLocation>
    <subcellularLocation>
        <location evidence="13">Cell membrane</location>
        <topology evidence="13">Single-pass type II membrane protein</topology>
    </subcellularLocation>
</comment>
<reference evidence="17" key="1">
    <citation type="journal article" date="2019" name="Int. J. Syst. Evol. Microbiol.">
        <title>The Global Catalogue of Microorganisms (GCM) 10K type strain sequencing project: providing services to taxonomists for standard genome sequencing and annotation.</title>
        <authorList>
            <consortium name="The Broad Institute Genomics Platform"/>
            <consortium name="The Broad Institute Genome Sequencing Center for Infectious Disease"/>
            <person name="Wu L."/>
            <person name="Ma J."/>
        </authorList>
    </citation>
    <scope>NUCLEOTIDE SEQUENCE [LARGE SCALE GENOMIC DNA]</scope>
    <source>
        <strain evidence="17">CCUG 56029</strain>
    </source>
</reference>
<evidence type="ECO:0000256" key="15">
    <source>
        <dbReference type="SAM" id="Phobius"/>
    </source>
</evidence>
<keyword evidence="8" id="KW-0997">Cell inner membrane</keyword>
<dbReference type="NCBIfam" id="TIGR02803">
    <property type="entry name" value="ExbD_1"/>
    <property type="match status" value="1"/>
</dbReference>
<evidence type="ECO:0000256" key="13">
    <source>
        <dbReference type="RuleBase" id="RU003879"/>
    </source>
</evidence>
<accession>A0ABW4R560</accession>
<gene>
    <name evidence="16" type="primary">exbD</name>
    <name evidence="16" type="ORF">ACFSCT_05615</name>
</gene>
<keyword evidence="9 13" id="KW-0812">Transmembrane</keyword>
<evidence type="ECO:0000313" key="17">
    <source>
        <dbReference type="Proteomes" id="UP001597213"/>
    </source>
</evidence>
<dbReference type="Gene3D" id="3.30.420.270">
    <property type="match status" value="1"/>
</dbReference>
<dbReference type="PANTHER" id="PTHR30558:SF9">
    <property type="entry name" value="BIOPOLYMER TRANSPORT PROTEIN EXBD"/>
    <property type="match status" value="1"/>
</dbReference>
<evidence type="ECO:0000256" key="14">
    <source>
        <dbReference type="SAM" id="MobiDB-lite"/>
    </source>
</evidence>
<dbReference type="Proteomes" id="UP001597213">
    <property type="component" value="Unassembled WGS sequence"/>
</dbReference>
<feature type="region of interest" description="Disordered" evidence="14">
    <location>
        <begin position="142"/>
        <end position="170"/>
    </location>
</feature>
<protein>
    <recommendedName>
        <fullName evidence="5">Biopolymer transport protein ExbD</fullName>
    </recommendedName>
</protein>
<comment type="function">
    <text evidence="1">Involved in the TonB-dependent energy-dependent transport of various receptor-bound substrates.</text>
</comment>
<feature type="compositionally biased region" description="Low complexity" evidence="14">
    <location>
        <begin position="142"/>
        <end position="154"/>
    </location>
</feature>
<proteinExistence type="inferred from homology"/>
<dbReference type="InterPro" id="IPR003400">
    <property type="entry name" value="ExbD"/>
</dbReference>
<evidence type="ECO:0000256" key="3">
    <source>
        <dbReference type="ARBA" id="ARBA00005811"/>
    </source>
</evidence>
<keyword evidence="6 13" id="KW-0813">Transport</keyword>
<comment type="caution">
    <text evidence="16">The sequence shown here is derived from an EMBL/GenBank/DDBJ whole genome shotgun (WGS) entry which is preliminary data.</text>
</comment>
<keyword evidence="12 15" id="KW-0472">Membrane</keyword>
<dbReference type="PANTHER" id="PTHR30558">
    <property type="entry name" value="EXBD MEMBRANE COMPONENT OF PMF-DRIVEN MACROMOLECULE IMPORT SYSTEM"/>
    <property type="match status" value="1"/>
</dbReference>
<evidence type="ECO:0000256" key="7">
    <source>
        <dbReference type="ARBA" id="ARBA00022475"/>
    </source>
</evidence>
<evidence type="ECO:0000256" key="11">
    <source>
        <dbReference type="ARBA" id="ARBA00022989"/>
    </source>
</evidence>
<evidence type="ECO:0000256" key="8">
    <source>
        <dbReference type="ARBA" id="ARBA00022519"/>
    </source>
</evidence>
<evidence type="ECO:0000256" key="9">
    <source>
        <dbReference type="ARBA" id="ARBA00022692"/>
    </source>
</evidence>
<dbReference type="RefSeq" id="WP_379140833.1">
    <property type="nucleotide sequence ID" value="NZ_JBHUEN010000016.1"/>
</dbReference>
<sequence>MAGGMYGGMYQDDDLAENHEINVTPFIDVMLVLLIIFMVAAPLATVDVNVDLPVSNAPASGRPKAPVWLSVGPDLSLTLGNDPVTPDDLRAGLNAATGDDPEQRIFLRADQGVAYGDLMAVMNRLRDAGYLRIALVGLDPASAAPAASPAGDGPRPMPGSPVSEGGGTPR</sequence>
<dbReference type="InterPro" id="IPR014170">
    <property type="entry name" value="TonB_ExbD_1"/>
</dbReference>
<keyword evidence="10 13" id="KW-0653">Protein transport</keyword>
<keyword evidence="17" id="KW-1185">Reference proteome</keyword>
<evidence type="ECO:0000256" key="6">
    <source>
        <dbReference type="ARBA" id="ARBA00022448"/>
    </source>
</evidence>
<feature type="transmembrane region" description="Helical" evidence="15">
    <location>
        <begin position="26"/>
        <end position="46"/>
    </location>
</feature>
<dbReference type="EMBL" id="JBHUEN010000016">
    <property type="protein sequence ID" value="MFD1881192.1"/>
    <property type="molecule type" value="Genomic_DNA"/>
</dbReference>
<dbReference type="Pfam" id="PF02472">
    <property type="entry name" value="ExbD"/>
    <property type="match status" value="1"/>
</dbReference>
<evidence type="ECO:0000256" key="4">
    <source>
        <dbReference type="ARBA" id="ARBA00011471"/>
    </source>
</evidence>
<evidence type="ECO:0000313" key="16">
    <source>
        <dbReference type="EMBL" id="MFD1881192.1"/>
    </source>
</evidence>